<sequence length="141" mass="15702">MFCRLTNELTSHLKLEDGKLDPRRTIATRKNRALNKGLAISVDTNVDLIKLTVTICIMVTLDPRVEPDGILDGLFDILNVVEFIIAWLDPGVLEGLEEVGLVLEVQGSLEVLFLVQDLFRTSTMLVPLMSPEPPPYAWASE</sequence>
<protein>
    <submittedName>
        <fullName evidence="1">Uncharacterized protein</fullName>
    </submittedName>
</protein>
<dbReference type="EMBL" id="GISG01101282">
    <property type="protein sequence ID" value="MBA4636633.1"/>
    <property type="molecule type" value="Transcribed_RNA"/>
</dbReference>
<reference evidence="1" key="1">
    <citation type="journal article" date="2013" name="J. Plant Res.">
        <title>Effect of fungi and light on seed germination of three Opuntia species from semiarid lands of central Mexico.</title>
        <authorList>
            <person name="Delgado-Sanchez P."/>
            <person name="Jimenez-Bremont J.F."/>
            <person name="Guerrero-Gonzalez Mde L."/>
            <person name="Flores J."/>
        </authorList>
    </citation>
    <scope>NUCLEOTIDE SEQUENCE</scope>
    <source>
        <tissue evidence="1">Cladode</tissue>
    </source>
</reference>
<accession>A0A7C8Z9F4</accession>
<dbReference type="AlphaFoldDB" id="A0A7C8Z9F4"/>
<proteinExistence type="predicted"/>
<organism evidence="1">
    <name type="scientific">Opuntia streptacantha</name>
    <name type="common">Prickly pear cactus</name>
    <name type="synonym">Opuntia cardona</name>
    <dbReference type="NCBI Taxonomy" id="393608"/>
    <lineage>
        <taxon>Eukaryota</taxon>
        <taxon>Viridiplantae</taxon>
        <taxon>Streptophyta</taxon>
        <taxon>Embryophyta</taxon>
        <taxon>Tracheophyta</taxon>
        <taxon>Spermatophyta</taxon>
        <taxon>Magnoliopsida</taxon>
        <taxon>eudicotyledons</taxon>
        <taxon>Gunneridae</taxon>
        <taxon>Pentapetalae</taxon>
        <taxon>Caryophyllales</taxon>
        <taxon>Cactineae</taxon>
        <taxon>Cactaceae</taxon>
        <taxon>Opuntioideae</taxon>
        <taxon>Opuntia</taxon>
    </lineage>
</organism>
<evidence type="ECO:0000313" key="1">
    <source>
        <dbReference type="EMBL" id="MBA4636633.1"/>
    </source>
</evidence>
<name>A0A7C8Z9F4_OPUST</name>
<reference evidence="1" key="2">
    <citation type="submission" date="2020-07" db="EMBL/GenBank/DDBJ databases">
        <authorList>
            <person name="Vera ALvarez R."/>
            <person name="Arias-Moreno D.M."/>
            <person name="Jimenez-Jacinto V."/>
            <person name="Jimenez-Bremont J.F."/>
            <person name="Swaminathan K."/>
            <person name="Moose S.P."/>
            <person name="Guerrero-Gonzalez M.L."/>
            <person name="Marino-Ramirez L."/>
            <person name="Landsman D."/>
            <person name="Rodriguez-Kessler M."/>
            <person name="Delgado-Sanchez P."/>
        </authorList>
    </citation>
    <scope>NUCLEOTIDE SEQUENCE</scope>
    <source>
        <tissue evidence="1">Cladode</tissue>
    </source>
</reference>